<dbReference type="AlphaFoldDB" id="A0A702D7E2"/>
<evidence type="ECO:0000313" key="2">
    <source>
        <dbReference type="EMBL" id="HAC6764457.1"/>
    </source>
</evidence>
<reference evidence="2" key="1">
    <citation type="journal article" date="2018" name="Genome Biol.">
        <title>SKESA: strategic k-mer extension for scrupulous assemblies.</title>
        <authorList>
            <person name="Souvorov A."/>
            <person name="Agarwala R."/>
            <person name="Lipman D.J."/>
        </authorList>
    </citation>
    <scope>NUCLEOTIDE SEQUENCE</scope>
    <source>
        <strain evidence="2">11-1391</strain>
    </source>
</reference>
<reference evidence="2" key="2">
    <citation type="submission" date="2018-07" db="EMBL/GenBank/DDBJ databases">
        <authorList>
            <consortium name="NCBI Pathogen Detection Project"/>
        </authorList>
    </citation>
    <scope>NUCLEOTIDE SEQUENCE</scope>
    <source>
        <strain evidence="2">11-1391</strain>
    </source>
</reference>
<protein>
    <submittedName>
        <fullName evidence="2">Uncharacterized protein</fullName>
    </submittedName>
</protein>
<name>A0A702D7E2_SALDZ</name>
<keyword evidence="1" id="KW-0472">Membrane</keyword>
<proteinExistence type="predicted"/>
<organism evidence="2">
    <name type="scientific">Salmonella diarizonae</name>
    <dbReference type="NCBI Taxonomy" id="59204"/>
    <lineage>
        <taxon>Bacteria</taxon>
        <taxon>Pseudomonadati</taxon>
        <taxon>Pseudomonadota</taxon>
        <taxon>Gammaproteobacteria</taxon>
        <taxon>Enterobacterales</taxon>
        <taxon>Enterobacteriaceae</taxon>
        <taxon>Salmonella</taxon>
    </lineage>
</organism>
<keyword evidence="1" id="KW-0812">Transmembrane</keyword>
<sequence>MSISEKIALWSMIGAWVSALASVVTVIITGFAAIIAFRTLNSWKDKERLMQLVRVKRAIFAYRLKVEDILIFRQDNDKISNYMNEVMQPALADIFHEMELAGLNDGGYTEVQLFNELFVAHNNYKESHLHWQGLLEAAVELQKSIKVTL</sequence>
<comment type="caution">
    <text evidence="2">The sequence shown here is derived from an EMBL/GenBank/DDBJ whole genome shotgun (WGS) entry which is preliminary data.</text>
</comment>
<dbReference type="EMBL" id="DAAMII010000006">
    <property type="protein sequence ID" value="HAC6764457.1"/>
    <property type="molecule type" value="Genomic_DNA"/>
</dbReference>
<keyword evidence="1" id="KW-1133">Transmembrane helix</keyword>
<gene>
    <name evidence="2" type="ORF">G0D47_07110</name>
</gene>
<feature type="transmembrane region" description="Helical" evidence="1">
    <location>
        <begin position="12"/>
        <end position="40"/>
    </location>
</feature>
<accession>A0A702D7E2</accession>
<evidence type="ECO:0000256" key="1">
    <source>
        <dbReference type="SAM" id="Phobius"/>
    </source>
</evidence>